<dbReference type="GO" id="GO:0000155">
    <property type="term" value="F:phosphorelay sensor kinase activity"/>
    <property type="evidence" value="ECO:0007669"/>
    <property type="project" value="InterPro"/>
</dbReference>
<evidence type="ECO:0000256" key="4">
    <source>
        <dbReference type="ARBA" id="ARBA00022679"/>
    </source>
</evidence>
<dbReference type="Pfam" id="PF02518">
    <property type="entry name" value="HATPase_c"/>
    <property type="match status" value="1"/>
</dbReference>
<dbReference type="InterPro" id="IPR036890">
    <property type="entry name" value="HATPase_C_sf"/>
</dbReference>
<dbReference type="EC" id="2.7.13.3" evidence="2"/>
<dbReference type="InterPro" id="IPR050428">
    <property type="entry name" value="TCS_sensor_his_kinase"/>
</dbReference>
<dbReference type="PANTHER" id="PTHR45436">
    <property type="entry name" value="SENSOR HISTIDINE KINASE YKOH"/>
    <property type="match status" value="1"/>
</dbReference>
<feature type="transmembrane region" description="Helical" evidence="8">
    <location>
        <begin position="12"/>
        <end position="30"/>
    </location>
</feature>
<dbReference type="RefSeq" id="WP_074223633.1">
    <property type="nucleotide sequence ID" value="NZ_FSRC01000001.1"/>
</dbReference>
<dbReference type="InterPro" id="IPR005467">
    <property type="entry name" value="His_kinase_dom"/>
</dbReference>
<organism evidence="10 11">
    <name type="scientific">Algoriphagus halophilus</name>
    <dbReference type="NCBI Taxonomy" id="226505"/>
    <lineage>
        <taxon>Bacteria</taxon>
        <taxon>Pseudomonadati</taxon>
        <taxon>Bacteroidota</taxon>
        <taxon>Cytophagia</taxon>
        <taxon>Cytophagales</taxon>
        <taxon>Cyclobacteriaceae</taxon>
        <taxon>Algoriphagus</taxon>
    </lineage>
</organism>
<dbReference type="PANTHER" id="PTHR45436:SF5">
    <property type="entry name" value="SENSOR HISTIDINE KINASE TRCS"/>
    <property type="match status" value="1"/>
</dbReference>
<keyword evidence="8" id="KW-0472">Membrane</keyword>
<dbReference type="SUPFAM" id="SSF47384">
    <property type="entry name" value="Homodimeric domain of signal transducing histidine kinase"/>
    <property type="match status" value="1"/>
</dbReference>
<dbReference type="CDD" id="cd00082">
    <property type="entry name" value="HisKA"/>
    <property type="match status" value="1"/>
</dbReference>
<dbReference type="AlphaFoldDB" id="A0A1N6DHP0"/>
<evidence type="ECO:0000313" key="10">
    <source>
        <dbReference type="EMBL" id="SIN70278.1"/>
    </source>
</evidence>
<name>A0A1N6DHP0_9BACT</name>
<dbReference type="InterPro" id="IPR003594">
    <property type="entry name" value="HATPase_dom"/>
</dbReference>
<keyword evidence="7 8" id="KW-1133">Transmembrane helix</keyword>
<dbReference type="Gene3D" id="1.10.287.130">
    <property type="match status" value="1"/>
</dbReference>
<evidence type="ECO:0000313" key="11">
    <source>
        <dbReference type="Proteomes" id="UP000185221"/>
    </source>
</evidence>
<evidence type="ECO:0000256" key="1">
    <source>
        <dbReference type="ARBA" id="ARBA00000085"/>
    </source>
</evidence>
<feature type="transmembrane region" description="Helical" evidence="8">
    <location>
        <begin position="133"/>
        <end position="152"/>
    </location>
</feature>
<sequence>MQYRLINIITFLYLILTLAGLLISGLFIYLKIESEIDFETGRELDRQVDSVADQIRRGNPYQSLITDQLEIDMIPFERPVEELYLRDTLAYHESSDRKVKQLKASKSYKIGGEHYRISYFNIVVETDDITETVVFTMGVVFLLQLAFIVFFLRGISNRILLPFQKSLKKIQNFNFAANEPFVFEKSNIKEFDQLNEFLMRMSNKLLKDYRQIKEYSENISHEIQTPTTVIRGKLEHLMNEGMTEKQSELIHSAYQNNERIQRIVKSLSLLAKLENNEFESPQAINFSDVLLKNIELTEELIEGNGLQLEQSIDPEVTVVIHPFTADVMIQNLISNAVKHNQAQGWIKIQLNSDYLWVENSGSPLKKDPEVLLKRFEKESDKSDSIGLGLAIVSQICKSYGLNFQYSSEGNLHSAKISFR</sequence>
<dbReference type="SMART" id="SM00388">
    <property type="entry name" value="HisKA"/>
    <property type="match status" value="1"/>
</dbReference>
<dbReference type="OrthoDB" id="1522504at2"/>
<dbReference type="SUPFAM" id="SSF55874">
    <property type="entry name" value="ATPase domain of HSP90 chaperone/DNA topoisomerase II/histidine kinase"/>
    <property type="match status" value="1"/>
</dbReference>
<dbReference type="GO" id="GO:0005886">
    <property type="term" value="C:plasma membrane"/>
    <property type="evidence" value="ECO:0007669"/>
    <property type="project" value="TreeGrafter"/>
</dbReference>
<keyword evidence="11" id="KW-1185">Reference proteome</keyword>
<evidence type="ECO:0000256" key="3">
    <source>
        <dbReference type="ARBA" id="ARBA00022553"/>
    </source>
</evidence>
<accession>A0A1N6DHP0</accession>
<dbReference type="InterPro" id="IPR003661">
    <property type="entry name" value="HisK_dim/P_dom"/>
</dbReference>
<evidence type="ECO:0000256" key="8">
    <source>
        <dbReference type="SAM" id="Phobius"/>
    </source>
</evidence>
<evidence type="ECO:0000256" key="6">
    <source>
        <dbReference type="ARBA" id="ARBA00022777"/>
    </source>
</evidence>
<comment type="catalytic activity">
    <reaction evidence="1">
        <text>ATP + protein L-histidine = ADP + protein N-phospho-L-histidine.</text>
        <dbReference type="EC" id="2.7.13.3"/>
    </reaction>
</comment>
<dbReference type="InterPro" id="IPR036097">
    <property type="entry name" value="HisK_dim/P_sf"/>
</dbReference>
<keyword evidence="4" id="KW-0808">Transferase</keyword>
<evidence type="ECO:0000256" key="7">
    <source>
        <dbReference type="ARBA" id="ARBA00022989"/>
    </source>
</evidence>
<evidence type="ECO:0000259" key="9">
    <source>
        <dbReference type="PROSITE" id="PS50109"/>
    </source>
</evidence>
<keyword evidence="6 10" id="KW-0418">Kinase</keyword>
<dbReference type="Proteomes" id="UP000185221">
    <property type="component" value="Unassembled WGS sequence"/>
</dbReference>
<dbReference type="Gene3D" id="3.30.565.10">
    <property type="entry name" value="Histidine kinase-like ATPase, C-terminal domain"/>
    <property type="match status" value="1"/>
</dbReference>
<dbReference type="STRING" id="226505.SAMN05444394_0924"/>
<keyword evidence="5 8" id="KW-0812">Transmembrane</keyword>
<gene>
    <name evidence="10" type="ORF">SAMN05444394_0924</name>
</gene>
<evidence type="ECO:0000256" key="2">
    <source>
        <dbReference type="ARBA" id="ARBA00012438"/>
    </source>
</evidence>
<evidence type="ECO:0000256" key="5">
    <source>
        <dbReference type="ARBA" id="ARBA00022692"/>
    </source>
</evidence>
<dbReference type="EMBL" id="FSRC01000001">
    <property type="protein sequence ID" value="SIN70278.1"/>
    <property type="molecule type" value="Genomic_DNA"/>
</dbReference>
<protein>
    <recommendedName>
        <fullName evidence="2">histidine kinase</fullName>
        <ecNumber evidence="2">2.7.13.3</ecNumber>
    </recommendedName>
</protein>
<reference evidence="11" key="1">
    <citation type="submission" date="2016-11" db="EMBL/GenBank/DDBJ databases">
        <authorList>
            <person name="Varghese N."/>
            <person name="Submissions S."/>
        </authorList>
    </citation>
    <scope>NUCLEOTIDE SEQUENCE [LARGE SCALE GENOMIC DNA]</scope>
    <source>
        <strain evidence="11">DSM 15292</strain>
    </source>
</reference>
<feature type="domain" description="Histidine kinase" evidence="9">
    <location>
        <begin position="218"/>
        <end position="419"/>
    </location>
</feature>
<proteinExistence type="predicted"/>
<keyword evidence="3" id="KW-0597">Phosphoprotein</keyword>
<dbReference type="Pfam" id="PF00512">
    <property type="entry name" value="HisKA"/>
    <property type="match status" value="1"/>
</dbReference>
<dbReference type="PROSITE" id="PS50109">
    <property type="entry name" value="HIS_KIN"/>
    <property type="match status" value="1"/>
</dbReference>